<keyword evidence="2" id="KW-0805">Transcription regulation</keyword>
<evidence type="ECO:0000256" key="6">
    <source>
        <dbReference type="SAM" id="MobiDB-lite"/>
    </source>
</evidence>
<accession>A0A9P8L510</accession>
<feature type="domain" description="MADS-box" evidence="7">
    <location>
        <begin position="14"/>
        <end position="41"/>
    </location>
</feature>
<gene>
    <name evidence="8" type="ORF">FGG08_003148</name>
</gene>
<organism evidence="8 9">
    <name type="scientific">Glutinoglossum americanum</name>
    <dbReference type="NCBI Taxonomy" id="1670608"/>
    <lineage>
        <taxon>Eukaryota</taxon>
        <taxon>Fungi</taxon>
        <taxon>Dikarya</taxon>
        <taxon>Ascomycota</taxon>
        <taxon>Pezizomycotina</taxon>
        <taxon>Geoglossomycetes</taxon>
        <taxon>Geoglossales</taxon>
        <taxon>Geoglossaceae</taxon>
        <taxon>Glutinoglossum</taxon>
    </lineage>
</organism>
<comment type="caution">
    <text evidence="8">The sequence shown here is derived from an EMBL/GenBank/DDBJ whole genome shotgun (WGS) entry which is preliminary data.</text>
</comment>
<dbReference type="GO" id="GO:0003677">
    <property type="term" value="F:DNA binding"/>
    <property type="evidence" value="ECO:0007669"/>
    <property type="project" value="UniProtKB-KW"/>
</dbReference>
<evidence type="ECO:0000256" key="5">
    <source>
        <dbReference type="ARBA" id="ARBA00023242"/>
    </source>
</evidence>
<dbReference type="PROSITE" id="PS50066">
    <property type="entry name" value="MADS_BOX_2"/>
    <property type="match status" value="1"/>
</dbReference>
<dbReference type="SUPFAM" id="SSF55455">
    <property type="entry name" value="SRF-like"/>
    <property type="match status" value="1"/>
</dbReference>
<evidence type="ECO:0000256" key="1">
    <source>
        <dbReference type="ARBA" id="ARBA00004123"/>
    </source>
</evidence>
<evidence type="ECO:0000313" key="8">
    <source>
        <dbReference type="EMBL" id="KAH0542477.1"/>
    </source>
</evidence>
<proteinExistence type="predicted"/>
<evidence type="ECO:0000256" key="4">
    <source>
        <dbReference type="ARBA" id="ARBA00023163"/>
    </source>
</evidence>
<dbReference type="GO" id="GO:0005634">
    <property type="term" value="C:nucleus"/>
    <property type="evidence" value="ECO:0007669"/>
    <property type="project" value="UniProtKB-SubCell"/>
</dbReference>
<dbReference type="InterPro" id="IPR036879">
    <property type="entry name" value="TF_MADSbox_sf"/>
</dbReference>
<protein>
    <recommendedName>
        <fullName evidence="7">MADS-box domain-containing protein</fullName>
    </recommendedName>
</protein>
<evidence type="ECO:0000313" key="9">
    <source>
        <dbReference type="Proteomes" id="UP000698800"/>
    </source>
</evidence>
<dbReference type="OrthoDB" id="1898716at2759"/>
<sequence length="182" mass="21032">MSTPENLDSISRRSFDRRKQGLFKKGYELGKKFNARVAIIVQLDRTFIYRSEDTIWPPSMEDLQSSYAPENNLPWDFQTERGAYEAAVTEQNIQTPPDTPEPPRLQRPSVIHARPELQARVHKRPYGKSPKPNFRPRFHLPEPPKAPGSLTETRMSPGKASQENIWEQFLFESRIAGLPDMK</sequence>
<evidence type="ECO:0000256" key="2">
    <source>
        <dbReference type="ARBA" id="ARBA00023015"/>
    </source>
</evidence>
<comment type="subcellular location">
    <subcellularLocation>
        <location evidence="1">Nucleus</location>
    </subcellularLocation>
</comment>
<dbReference type="AlphaFoldDB" id="A0A9P8L510"/>
<dbReference type="InterPro" id="IPR002100">
    <property type="entry name" value="TF_MADSbox"/>
</dbReference>
<keyword evidence="9" id="KW-1185">Reference proteome</keyword>
<dbReference type="Proteomes" id="UP000698800">
    <property type="component" value="Unassembled WGS sequence"/>
</dbReference>
<dbReference type="GO" id="GO:0045944">
    <property type="term" value="P:positive regulation of transcription by RNA polymerase II"/>
    <property type="evidence" value="ECO:0007669"/>
    <property type="project" value="UniProtKB-ARBA"/>
</dbReference>
<reference evidence="8" key="1">
    <citation type="submission" date="2021-03" db="EMBL/GenBank/DDBJ databases">
        <title>Comparative genomics and phylogenomic investigation of the class Geoglossomycetes provide insights into ecological specialization and systematics.</title>
        <authorList>
            <person name="Melie T."/>
            <person name="Pirro S."/>
            <person name="Miller A.N."/>
            <person name="Quandt A."/>
        </authorList>
    </citation>
    <scope>NUCLEOTIDE SEQUENCE</scope>
    <source>
        <strain evidence="8">GBOQ0MN5Z8</strain>
    </source>
</reference>
<feature type="region of interest" description="Disordered" evidence="6">
    <location>
        <begin position="124"/>
        <end position="163"/>
    </location>
</feature>
<keyword evidence="4" id="KW-0804">Transcription</keyword>
<dbReference type="GO" id="GO:0046983">
    <property type="term" value="F:protein dimerization activity"/>
    <property type="evidence" value="ECO:0007669"/>
    <property type="project" value="InterPro"/>
</dbReference>
<keyword evidence="5" id="KW-0539">Nucleus</keyword>
<name>A0A9P8L510_9PEZI</name>
<dbReference type="Gene3D" id="3.40.1810.10">
    <property type="entry name" value="Transcription factor, MADS-box"/>
    <property type="match status" value="1"/>
</dbReference>
<dbReference type="Pfam" id="PF00319">
    <property type="entry name" value="SRF-TF"/>
    <property type="match status" value="1"/>
</dbReference>
<evidence type="ECO:0000259" key="7">
    <source>
        <dbReference type="PROSITE" id="PS50066"/>
    </source>
</evidence>
<feature type="compositionally biased region" description="Polar residues" evidence="6">
    <location>
        <begin position="150"/>
        <end position="163"/>
    </location>
</feature>
<keyword evidence="3" id="KW-0238">DNA-binding</keyword>
<dbReference type="EMBL" id="JAGHQL010000053">
    <property type="protein sequence ID" value="KAH0542477.1"/>
    <property type="molecule type" value="Genomic_DNA"/>
</dbReference>
<evidence type="ECO:0000256" key="3">
    <source>
        <dbReference type="ARBA" id="ARBA00023125"/>
    </source>
</evidence>